<dbReference type="Proteomes" id="UP000824088">
    <property type="component" value="Unassembled WGS sequence"/>
</dbReference>
<name>A0A9D1HSU5_9FIRM</name>
<accession>A0A9D1HSU5</accession>
<dbReference type="PANTHER" id="PTHR33434">
    <property type="entry name" value="DEGV DOMAIN-CONTAINING PROTEIN DR_1986-RELATED"/>
    <property type="match status" value="1"/>
</dbReference>
<gene>
    <name evidence="2" type="ORF">IAD51_00520</name>
</gene>
<reference evidence="2" key="1">
    <citation type="submission" date="2020-10" db="EMBL/GenBank/DDBJ databases">
        <authorList>
            <person name="Gilroy R."/>
        </authorList>
    </citation>
    <scope>NUCLEOTIDE SEQUENCE</scope>
    <source>
        <strain evidence="2">1063</strain>
    </source>
</reference>
<dbReference type="Gene3D" id="3.40.50.10170">
    <property type="match status" value="1"/>
</dbReference>
<dbReference type="InterPro" id="IPR043168">
    <property type="entry name" value="DegV_C"/>
</dbReference>
<sequence length="288" mass="31778">MSVFFCDTDCELWYTTAKELGVKVIPMPYTIDGEEKLYDLGENTDLKDFFDRMRKGAAVSTAGLNPQTYIDIFEPYFKAGEDILYVAFSSKMSNTFSYLDVAIAELKAKYPDVKYRLFDTLNISMGAGLMVYMAAKFFNENGGDIDATCDYLETLVQNVAVLFVVDDLKYLARGGRLSPAKAKIGNVFQLKPVLYVNKEGEIDVLTKQSGFKKAMSFIVSEFGKKFRPTDGAPVVIVGADCDDYVEEVKSRIQPFAGGAEIITQPVGPVIGAHCGPGTYGIIFTAESR</sequence>
<protein>
    <submittedName>
        <fullName evidence="2">DegV family protein</fullName>
    </submittedName>
</protein>
<dbReference type="InterPro" id="IPR003797">
    <property type="entry name" value="DegV"/>
</dbReference>
<dbReference type="InterPro" id="IPR050270">
    <property type="entry name" value="DegV_domain_contain"/>
</dbReference>
<dbReference type="NCBIfam" id="TIGR00762">
    <property type="entry name" value="DegV"/>
    <property type="match status" value="1"/>
</dbReference>
<proteinExistence type="predicted"/>
<evidence type="ECO:0000313" key="2">
    <source>
        <dbReference type="EMBL" id="HIU20715.1"/>
    </source>
</evidence>
<dbReference type="PROSITE" id="PS51482">
    <property type="entry name" value="DEGV"/>
    <property type="match status" value="1"/>
</dbReference>
<evidence type="ECO:0000313" key="3">
    <source>
        <dbReference type="Proteomes" id="UP000824088"/>
    </source>
</evidence>
<dbReference type="SUPFAM" id="SSF82549">
    <property type="entry name" value="DAK1/DegV-like"/>
    <property type="match status" value="1"/>
</dbReference>
<keyword evidence="1" id="KW-0446">Lipid-binding</keyword>
<dbReference type="GO" id="GO:0008289">
    <property type="term" value="F:lipid binding"/>
    <property type="evidence" value="ECO:0007669"/>
    <property type="project" value="UniProtKB-KW"/>
</dbReference>
<dbReference type="Gene3D" id="3.30.1180.10">
    <property type="match status" value="1"/>
</dbReference>
<reference evidence="2" key="2">
    <citation type="journal article" date="2021" name="PeerJ">
        <title>Extensive microbial diversity within the chicken gut microbiome revealed by metagenomics and culture.</title>
        <authorList>
            <person name="Gilroy R."/>
            <person name="Ravi A."/>
            <person name="Getino M."/>
            <person name="Pursley I."/>
            <person name="Horton D.L."/>
            <person name="Alikhan N.F."/>
            <person name="Baker D."/>
            <person name="Gharbi K."/>
            <person name="Hall N."/>
            <person name="Watson M."/>
            <person name="Adriaenssens E.M."/>
            <person name="Foster-Nyarko E."/>
            <person name="Jarju S."/>
            <person name="Secka A."/>
            <person name="Antonio M."/>
            <person name="Oren A."/>
            <person name="Chaudhuri R.R."/>
            <person name="La Ragione R."/>
            <person name="Hildebrand F."/>
            <person name="Pallen M.J."/>
        </authorList>
    </citation>
    <scope>NUCLEOTIDE SEQUENCE</scope>
    <source>
        <strain evidence="2">1063</strain>
    </source>
</reference>
<dbReference type="Pfam" id="PF02645">
    <property type="entry name" value="DegV"/>
    <property type="match status" value="1"/>
</dbReference>
<dbReference type="PANTHER" id="PTHR33434:SF2">
    <property type="entry name" value="FATTY ACID-BINDING PROTEIN TM_1468"/>
    <property type="match status" value="1"/>
</dbReference>
<dbReference type="EMBL" id="DVMN01000007">
    <property type="protein sequence ID" value="HIU20715.1"/>
    <property type="molecule type" value="Genomic_DNA"/>
</dbReference>
<comment type="caution">
    <text evidence="2">The sequence shown here is derived from an EMBL/GenBank/DDBJ whole genome shotgun (WGS) entry which is preliminary data.</text>
</comment>
<evidence type="ECO:0000256" key="1">
    <source>
        <dbReference type="ARBA" id="ARBA00023121"/>
    </source>
</evidence>
<organism evidence="2 3">
    <name type="scientific">Candidatus Limadaptatus stercorigallinarum</name>
    <dbReference type="NCBI Taxonomy" id="2840845"/>
    <lineage>
        <taxon>Bacteria</taxon>
        <taxon>Bacillati</taxon>
        <taxon>Bacillota</taxon>
        <taxon>Clostridia</taxon>
        <taxon>Eubacteriales</taxon>
        <taxon>Candidatus Limadaptatus</taxon>
    </lineage>
</organism>
<dbReference type="AlphaFoldDB" id="A0A9D1HSU5"/>